<keyword evidence="3" id="KW-1185">Reference proteome</keyword>
<gene>
    <name evidence="2" type="ORF">LZ518_08850</name>
</gene>
<feature type="signal peptide" evidence="1">
    <location>
        <begin position="1"/>
        <end position="28"/>
    </location>
</feature>
<dbReference type="EMBL" id="JAMGBB010000001">
    <property type="protein sequence ID" value="MCL6741236.1"/>
    <property type="molecule type" value="Genomic_DNA"/>
</dbReference>
<protein>
    <submittedName>
        <fullName evidence="2">UrcA family protein</fullName>
    </submittedName>
</protein>
<accession>A0ABT0SA06</accession>
<sequence length="133" mass="14006">MLTRFNTVTAAVLSGVAASLAFAMPVSAAQEKPVVVYAEPQENIRTAHVSYADLNLAQSRDAGLLKSRVAGAVRDVCLYENRAALQDGAYYNCAQGAWNNANPQIAQAVARANEIALNGYSAIPAAAIRIAAR</sequence>
<evidence type="ECO:0000313" key="2">
    <source>
        <dbReference type="EMBL" id="MCL6741236.1"/>
    </source>
</evidence>
<feature type="chain" id="PRO_5046978736" evidence="1">
    <location>
        <begin position="29"/>
        <end position="133"/>
    </location>
</feature>
<dbReference type="RefSeq" id="WP_249915635.1">
    <property type="nucleotide sequence ID" value="NZ_JAMGBB010000001.1"/>
</dbReference>
<dbReference type="NCBIfam" id="TIGR04433">
    <property type="entry name" value="UrcA_uranyl"/>
    <property type="match status" value="1"/>
</dbReference>
<dbReference type="Proteomes" id="UP001165383">
    <property type="component" value="Unassembled WGS sequence"/>
</dbReference>
<dbReference type="InterPro" id="IPR030972">
    <property type="entry name" value="UrcA_uranyl"/>
</dbReference>
<proteinExistence type="predicted"/>
<evidence type="ECO:0000313" key="3">
    <source>
        <dbReference type="Proteomes" id="UP001165383"/>
    </source>
</evidence>
<comment type="caution">
    <text evidence="2">The sequence shown here is derived from an EMBL/GenBank/DDBJ whole genome shotgun (WGS) entry which is preliminary data.</text>
</comment>
<evidence type="ECO:0000256" key="1">
    <source>
        <dbReference type="SAM" id="SignalP"/>
    </source>
</evidence>
<reference evidence="2" key="1">
    <citation type="submission" date="2022-05" db="EMBL/GenBank/DDBJ databases">
        <authorList>
            <person name="Jo J.-H."/>
            <person name="Im W.-T."/>
        </authorList>
    </citation>
    <scope>NUCLEOTIDE SEQUENCE</scope>
    <source>
        <strain evidence="2">RB56-2</strain>
    </source>
</reference>
<name>A0ABT0SA06_9SPHN</name>
<organism evidence="2 3">
    <name type="scientific">Sphingomonas brevis</name>
    <dbReference type="NCBI Taxonomy" id="2908206"/>
    <lineage>
        <taxon>Bacteria</taxon>
        <taxon>Pseudomonadati</taxon>
        <taxon>Pseudomonadota</taxon>
        <taxon>Alphaproteobacteria</taxon>
        <taxon>Sphingomonadales</taxon>
        <taxon>Sphingomonadaceae</taxon>
        <taxon>Sphingomonas</taxon>
    </lineage>
</organism>
<keyword evidence="1" id="KW-0732">Signal</keyword>